<keyword evidence="3" id="KW-1185">Reference proteome</keyword>
<evidence type="ECO:0000256" key="1">
    <source>
        <dbReference type="SAM" id="MobiDB-lite"/>
    </source>
</evidence>
<dbReference type="EMBL" id="JAQQWI010000013">
    <property type="protein sequence ID" value="KAK8013523.1"/>
    <property type="molecule type" value="Genomic_DNA"/>
</dbReference>
<evidence type="ECO:0000313" key="3">
    <source>
        <dbReference type="Proteomes" id="UP001396898"/>
    </source>
</evidence>
<gene>
    <name evidence="2" type="ORF">PG991_009116</name>
</gene>
<accession>A0ABR1RK92</accession>
<organism evidence="2 3">
    <name type="scientific">Apiospora marii</name>
    <dbReference type="NCBI Taxonomy" id="335849"/>
    <lineage>
        <taxon>Eukaryota</taxon>
        <taxon>Fungi</taxon>
        <taxon>Dikarya</taxon>
        <taxon>Ascomycota</taxon>
        <taxon>Pezizomycotina</taxon>
        <taxon>Sordariomycetes</taxon>
        <taxon>Xylariomycetidae</taxon>
        <taxon>Amphisphaeriales</taxon>
        <taxon>Apiosporaceae</taxon>
        <taxon>Apiospora</taxon>
    </lineage>
</organism>
<dbReference type="Proteomes" id="UP001396898">
    <property type="component" value="Unassembled WGS sequence"/>
</dbReference>
<comment type="caution">
    <text evidence="2">The sequence shown here is derived from an EMBL/GenBank/DDBJ whole genome shotgun (WGS) entry which is preliminary data.</text>
</comment>
<name>A0ABR1RK92_9PEZI</name>
<feature type="region of interest" description="Disordered" evidence="1">
    <location>
        <begin position="83"/>
        <end position="106"/>
    </location>
</feature>
<reference evidence="2 3" key="1">
    <citation type="submission" date="2023-01" db="EMBL/GenBank/DDBJ databases">
        <title>Analysis of 21 Apiospora genomes using comparative genomics revels a genus with tremendous synthesis potential of carbohydrate active enzymes and secondary metabolites.</title>
        <authorList>
            <person name="Sorensen T."/>
        </authorList>
    </citation>
    <scope>NUCLEOTIDE SEQUENCE [LARGE SCALE GENOMIC DNA]</scope>
    <source>
        <strain evidence="2 3">CBS 20057</strain>
    </source>
</reference>
<evidence type="ECO:0000313" key="2">
    <source>
        <dbReference type="EMBL" id="KAK8013523.1"/>
    </source>
</evidence>
<sequence length="106" mass="11339">MGSFAARLRLFSRPQARCANHGGQRHGFVTAKVAAHRPVPPLSDSAQQTRLEVAPPSRCNTDASSAIAWTSACPRGLWGPSGGEIKGARFHHRQRGSKDDPCPGIL</sequence>
<protein>
    <submittedName>
        <fullName evidence="2">Uncharacterized protein</fullName>
    </submittedName>
</protein>
<feature type="compositionally biased region" description="Basic and acidic residues" evidence="1">
    <location>
        <begin position="96"/>
        <end position="106"/>
    </location>
</feature>
<proteinExistence type="predicted"/>